<dbReference type="PROSITE" id="PS50940">
    <property type="entry name" value="CHIT_BIND_II"/>
    <property type="match status" value="1"/>
</dbReference>
<dbReference type="AlphaFoldDB" id="V5GUW1"/>
<accession>V5GUW1</accession>
<feature type="non-terminal residue" evidence="3">
    <location>
        <position position="124"/>
    </location>
</feature>
<sequence>YSNLNDPTCQTYFLCNLLRNGSYLQTSYSCPESSYFNPQLQVCDVSYTCPCQGITITSSIGTTSPSDDINGSTETTTESTTSADITSSTHSSSLPTDTTYHRRHHRAVHYQLRSKLFCLQCERK</sequence>
<protein>
    <recommendedName>
        <fullName evidence="2">Chitin-binding type-2 domain-containing protein</fullName>
    </recommendedName>
</protein>
<feature type="domain" description="Chitin-binding type-2" evidence="2">
    <location>
        <begin position="1"/>
        <end position="53"/>
    </location>
</feature>
<dbReference type="OrthoDB" id="8179045at2759"/>
<feature type="region of interest" description="Disordered" evidence="1">
    <location>
        <begin position="62"/>
        <end position="100"/>
    </location>
</feature>
<dbReference type="GO" id="GO:0005576">
    <property type="term" value="C:extracellular region"/>
    <property type="evidence" value="ECO:0007669"/>
    <property type="project" value="InterPro"/>
</dbReference>
<evidence type="ECO:0000256" key="1">
    <source>
        <dbReference type="SAM" id="MobiDB-lite"/>
    </source>
</evidence>
<dbReference type="GO" id="GO:0008061">
    <property type="term" value="F:chitin binding"/>
    <property type="evidence" value="ECO:0007669"/>
    <property type="project" value="InterPro"/>
</dbReference>
<dbReference type="EMBL" id="GALX01004448">
    <property type="protein sequence ID" value="JAB64018.1"/>
    <property type="molecule type" value="Transcribed_RNA"/>
</dbReference>
<name>V5GUW1_ANOGL</name>
<organism evidence="3">
    <name type="scientific">Anoplophora glabripennis</name>
    <name type="common">Asian longhorn beetle</name>
    <name type="synonym">Anoplophora nobilis</name>
    <dbReference type="NCBI Taxonomy" id="217634"/>
    <lineage>
        <taxon>Eukaryota</taxon>
        <taxon>Metazoa</taxon>
        <taxon>Ecdysozoa</taxon>
        <taxon>Arthropoda</taxon>
        <taxon>Hexapoda</taxon>
        <taxon>Insecta</taxon>
        <taxon>Pterygota</taxon>
        <taxon>Neoptera</taxon>
        <taxon>Endopterygota</taxon>
        <taxon>Coleoptera</taxon>
        <taxon>Polyphaga</taxon>
        <taxon>Cucujiformia</taxon>
        <taxon>Chrysomeloidea</taxon>
        <taxon>Cerambycidae</taxon>
        <taxon>Lamiinae</taxon>
        <taxon>Lamiini</taxon>
        <taxon>Anoplophora</taxon>
    </lineage>
</organism>
<proteinExistence type="predicted"/>
<dbReference type="Gene3D" id="2.170.140.10">
    <property type="entry name" value="Chitin binding domain"/>
    <property type="match status" value="1"/>
</dbReference>
<dbReference type="SUPFAM" id="SSF57625">
    <property type="entry name" value="Invertebrate chitin-binding proteins"/>
    <property type="match status" value="1"/>
</dbReference>
<feature type="non-terminal residue" evidence="3">
    <location>
        <position position="1"/>
    </location>
</feature>
<evidence type="ECO:0000313" key="3">
    <source>
        <dbReference type="EMBL" id="JAB64018.1"/>
    </source>
</evidence>
<reference evidence="3" key="1">
    <citation type="submission" date="2013-07" db="EMBL/GenBank/DDBJ databases">
        <title>Midgut Transcriptome Profiling of Anoplphora glabripennis, a Lignocellulose Degrading, Wood-Boring Cerambycid.</title>
        <authorList>
            <person name="Scully E.D."/>
            <person name="Hoover K."/>
            <person name="Carlson J.E."/>
            <person name="Tien M."/>
            <person name="Geib S.M."/>
        </authorList>
    </citation>
    <scope>NUCLEOTIDE SEQUENCE</scope>
</reference>
<feature type="compositionally biased region" description="Low complexity" evidence="1">
    <location>
        <begin position="62"/>
        <end position="98"/>
    </location>
</feature>
<evidence type="ECO:0000259" key="2">
    <source>
        <dbReference type="PROSITE" id="PS50940"/>
    </source>
</evidence>
<dbReference type="InterPro" id="IPR036508">
    <property type="entry name" value="Chitin-bd_dom_sf"/>
</dbReference>
<dbReference type="Pfam" id="PF01607">
    <property type="entry name" value="CBM_14"/>
    <property type="match status" value="1"/>
</dbReference>
<dbReference type="InterPro" id="IPR002557">
    <property type="entry name" value="Chitin-bd_dom"/>
</dbReference>